<dbReference type="AlphaFoldDB" id="A0AAW5UW37"/>
<reference evidence="1" key="3">
    <citation type="submission" date="2022-06" db="EMBL/GenBank/DDBJ databases">
        <title>Leptospira isolates from biofilms formed at urban environments.</title>
        <authorList>
            <person name="Ribeiro P.S."/>
            <person name="Sousa T."/>
            <person name="Carvalho N."/>
            <person name="Aburjaile F."/>
            <person name="Neves F."/>
            <person name="Oliveira D."/>
            <person name="Blanco L."/>
            <person name="Lima J."/>
            <person name="Costa F."/>
            <person name="Brenig B."/>
            <person name="Soares S."/>
            <person name="Ramos R."/>
            <person name="Goes-Neto A."/>
            <person name="Matiuzzi M."/>
            <person name="Azevedo V."/>
            <person name="Ristow P."/>
        </authorList>
    </citation>
    <scope>NUCLEOTIDE SEQUENCE</scope>
    <source>
        <strain evidence="1">VSF7</strain>
    </source>
</reference>
<name>A0AAW5UW37_9LEPT</name>
<evidence type="ECO:0000313" key="1">
    <source>
        <dbReference type="EMBL" id="MCW7513740.1"/>
    </source>
</evidence>
<dbReference type="EMBL" id="JAMQQD010000001">
    <property type="protein sequence ID" value="MCW7513740.1"/>
    <property type="molecule type" value="Genomic_DNA"/>
</dbReference>
<dbReference type="RefSeq" id="WP_100720590.1">
    <property type="nucleotide sequence ID" value="NZ_JAIZBN010000001.1"/>
</dbReference>
<evidence type="ECO:0000313" key="4">
    <source>
        <dbReference type="Proteomes" id="UP001209694"/>
    </source>
</evidence>
<dbReference type="PROSITE" id="PS51257">
    <property type="entry name" value="PROKAR_LIPOPROTEIN"/>
    <property type="match status" value="1"/>
</dbReference>
<dbReference type="Proteomes" id="UP001209694">
    <property type="component" value="Unassembled WGS sequence"/>
</dbReference>
<evidence type="ECO:0008006" key="5">
    <source>
        <dbReference type="Google" id="ProtNLM"/>
    </source>
</evidence>
<evidence type="ECO:0000313" key="2">
    <source>
        <dbReference type="EMBL" id="TGL73092.1"/>
    </source>
</evidence>
<gene>
    <name evidence="2" type="ORF">EHQ60_06900</name>
    <name evidence="1" type="ORF">ND810_01120</name>
</gene>
<accession>A0AAW5UW37</accession>
<reference evidence="3" key="2">
    <citation type="journal article" date="2019" name="PLoS Negl. Trop. Dis.">
        <title>Revisiting the worldwide diversity of Leptospira species in the environment.</title>
        <authorList>
            <person name="Vincent A.T."/>
            <person name="Schiettekatte O."/>
            <person name="Bourhy P."/>
            <person name="Veyrier F.J."/>
            <person name="Picardeau M."/>
        </authorList>
    </citation>
    <scope>NUCLEOTIDE SEQUENCE [LARGE SCALE GENOMIC DNA]</scope>
    <source>
        <strain evidence="3">201702449</strain>
    </source>
</reference>
<proteinExistence type="predicted"/>
<sequence>MKYIFVFLFLIVIGCNTQQKTNHKQNQNGYDTIQLSESDLYKGPDLLSPPDSPGFQYSSYLPISFDGFLERGYSEENSKGMKIFNSRNKIILKLMAYPTKDLNSDEMGRRDTFALFYPNMKSIIHIYDSKLKLKYKEQNFLIIFQSQLVPYLRSEVKLGDLVGLFVLHTTYDEFTNTHVILVNEFHKY</sequence>
<dbReference type="Proteomes" id="UP000297352">
    <property type="component" value="Unassembled WGS sequence"/>
</dbReference>
<reference evidence="2" key="1">
    <citation type="submission" date="2018-10" db="EMBL/GenBank/DDBJ databases">
        <authorList>
            <person name="Vincent A.T."/>
            <person name="Schiettekatte O."/>
            <person name="Bourhy P."/>
            <person name="Veyrier F.J."/>
            <person name="Picardeau M."/>
        </authorList>
    </citation>
    <scope>NUCLEOTIDE SEQUENCE</scope>
    <source>
        <strain evidence="2">201702449</strain>
    </source>
</reference>
<evidence type="ECO:0000313" key="3">
    <source>
        <dbReference type="Proteomes" id="UP000297352"/>
    </source>
</evidence>
<keyword evidence="3" id="KW-1185">Reference proteome</keyword>
<dbReference type="EMBL" id="RQGI01000022">
    <property type="protein sequence ID" value="TGL73092.1"/>
    <property type="molecule type" value="Genomic_DNA"/>
</dbReference>
<organism evidence="1 4">
    <name type="scientific">Leptospira levettii</name>
    <dbReference type="NCBI Taxonomy" id="2023178"/>
    <lineage>
        <taxon>Bacteria</taxon>
        <taxon>Pseudomonadati</taxon>
        <taxon>Spirochaetota</taxon>
        <taxon>Spirochaetia</taxon>
        <taxon>Leptospirales</taxon>
        <taxon>Leptospiraceae</taxon>
        <taxon>Leptospira</taxon>
    </lineage>
</organism>
<protein>
    <recommendedName>
        <fullName evidence="5">Lipoprotein</fullName>
    </recommendedName>
</protein>
<comment type="caution">
    <text evidence="1">The sequence shown here is derived from an EMBL/GenBank/DDBJ whole genome shotgun (WGS) entry which is preliminary data.</text>
</comment>